<dbReference type="Proteomes" id="UP000318681">
    <property type="component" value="Unassembled WGS sequence"/>
</dbReference>
<sequence length="121" mass="13510">MLATDPDGVLIRLRDLCLALPLTAEKVSHGAPAFSVKGRMFAYFRHDHHGDRRTVVCVRTGGRDEQDMLIELDPDRYSWPAYIGSSGWIAIDLAEPDWLLVEQRMATSWRLAAPSSLAGMV</sequence>
<dbReference type="Gene3D" id="3.90.1150.30">
    <property type="match status" value="1"/>
</dbReference>
<dbReference type="Pfam" id="PF04237">
    <property type="entry name" value="YjbR"/>
    <property type="match status" value="1"/>
</dbReference>
<accession>A0A558QZD8</accession>
<evidence type="ECO:0000313" key="2">
    <source>
        <dbReference type="Proteomes" id="UP000318681"/>
    </source>
</evidence>
<protein>
    <submittedName>
        <fullName evidence="1">MmcQ/YjbR family DNA-binding protein</fullName>
    </submittedName>
</protein>
<dbReference type="RefSeq" id="WP_145153471.1">
    <property type="nucleotide sequence ID" value="NZ_VNIM01000065.1"/>
</dbReference>
<name>A0A558QZD8_9SPHN</name>
<dbReference type="GO" id="GO:0003677">
    <property type="term" value="F:DNA binding"/>
    <property type="evidence" value="ECO:0007669"/>
    <property type="project" value="UniProtKB-KW"/>
</dbReference>
<dbReference type="EMBL" id="VNIM01000065">
    <property type="protein sequence ID" value="TVV72432.1"/>
    <property type="molecule type" value="Genomic_DNA"/>
</dbReference>
<dbReference type="InterPro" id="IPR058532">
    <property type="entry name" value="YjbR/MT2646/Rv2570-like"/>
</dbReference>
<dbReference type="SUPFAM" id="SSF142906">
    <property type="entry name" value="YjbR-like"/>
    <property type="match status" value="1"/>
</dbReference>
<proteinExistence type="predicted"/>
<evidence type="ECO:0000313" key="1">
    <source>
        <dbReference type="EMBL" id="TVV72432.1"/>
    </source>
</evidence>
<dbReference type="AlphaFoldDB" id="A0A558QZD8"/>
<dbReference type="InterPro" id="IPR038056">
    <property type="entry name" value="YjbR-like_sf"/>
</dbReference>
<reference evidence="1 2" key="1">
    <citation type="submission" date="2019-07" db="EMBL/GenBank/DDBJ databases">
        <title>Sphingomonas solaris sp. nov., isolated from a solar panel from Boston, Massachusetts.</title>
        <authorList>
            <person name="Tanner K."/>
            <person name="Pascual J."/>
            <person name="Mancuso C."/>
            <person name="Pereto J."/>
            <person name="Khalil A."/>
            <person name="Vilanova C."/>
        </authorList>
    </citation>
    <scope>NUCLEOTIDE SEQUENCE [LARGE SCALE GENOMIC DNA]</scope>
    <source>
        <strain evidence="1 2">R4DWN</strain>
    </source>
</reference>
<gene>
    <name evidence="1" type="ORF">FOY91_14595</name>
</gene>
<dbReference type="OrthoDB" id="277063at2"/>
<organism evidence="1 2">
    <name type="scientific">Alterirhizorhabdus solaris</name>
    <dbReference type="NCBI Taxonomy" id="2529389"/>
    <lineage>
        <taxon>Bacteria</taxon>
        <taxon>Pseudomonadati</taxon>
        <taxon>Pseudomonadota</taxon>
        <taxon>Alphaproteobacteria</taxon>
        <taxon>Sphingomonadales</taxon>
        <taxon>Rhizorhabdaceae</taxon>
        <taxon>Alterirhizorhabdus</taxon>
    </lineage>
</organism>
<keyword evidence="2" id="KW-1185">Reference proteome</keyword>
<comment type="caution">
    <text evidence="1">The sequence shown here is derived from an EMBL/GenBank/DDBJ whole genome shotgun (WGS) entry which is preliminary data.</text>
</comment>
<keyword evidence="1" id="KW-0238">DNA-binding</keyword>